<dbReference type="RefSeq" id="XP_001801462.1">
    <property type="nucleotide sequence ID" value="XM_001801410.1"/>
</dbReference>
<dbReference type="InterPro" id="IPR036291">
    <property type="entry name" value="NAD(P)-bd_dom_sf"/>
</dbReference>
<dbReference type="OrthoDB" id="10253736at2759"/>
<dbReference type="EMBL" id="CP069040">
    <property type="protein sequence ID" value="QRD05323.1"/>
    <property type="molecule type" value="Genomic_DNA"/>
</dbReference>
<sequence length="98" mass="10852">MSLRTEAPRVWPCARVSVVAPGPVETDRWYDECKLNPDQRYLEAQATTALYEPIPVKAVAMTIMSLASHNFSSHVHGQVVNVDGGKQGKVMRTKEEVA</sequence>
<evidence type="ECO:0000313" key="2">
    <source>
        <dbReference type="Proteomes" id="UP000663193"/>
    </source>
</evidence>
<dbReference type="VEuPathDB" id="FungiDB:JI435_112190"/>
<dbReference type="OMA" id="QWRWAET"/>
<dbReference type="SUPFAM" id="SSF51735">
    <property type="entry name" value="NAD(P)-binding Rossmann-fold domains"/>
    <property type="match status" value="1"/>
</dbReference>
<reference evidence="2" key="1">
    <citation type="journal article" date="2021" name="BMC Genomics">
        <title>Chromosome-level genome assembly and manually-curated proteome of model necrotroph Parastagonospora nodorum Sn15 reveals a genome-wide trove of candidate effector homologs, and redundancy of virulence-related functions within an accessory chromosome.</title>
        <authorList>
            <person name="Bertazzoni S."/>
            <person name="Jones D.A.B."/>
            <person name="Phan H.T."/>
            <person name="Tan K.-C."/>
            <person name="Hane J.K."/>
        </authorList>
    </citation>
    <scope>NUCLEOTIDE SEQUENCE [LARGE SCALE GENOMIC DNA]</scope>
    <source>
        <strain evidence="2">SN15 / ATCC MYA-4574 / FGSC 10173)</strain>
    </source>
</reference>
<protein>
    <submittedName>
        <fullName evidence="1">Uncharacterized protein</fullName>
    </submittedName>
</protein>
<name>A0A7U2NP07_PHANO</name>
<dbReference type="Proteomes" id="UP000663193">
    <property type="component" value="Chromosome 18"/>
</dbReference>
<keyword evidence="2" id="KW-1185">Reference proteome</keyword>
<accession>A0A7U2NP07</accession>
<organism evidence="1 2">
    <name type="scientific">Phaeosphaeria nodorum (strain SN15 / ATCC MYA-4574 / FGSC 10173)</name>
    <name type="common">Glume blotch fungus</name>
    <name type="synonym">Parastagonospora nodorum</name>
    <dbReference type="NCBI Taxonomy" id="321614"/>
    <lineage>
        <taxon>Eukaryota</taxon>
        <taxon>Fungi</taxon>
        <taxon>Dikarya</taxon>
        <taxon>Ascomycota</taxon>
        <taxon>Pezizomycotina</taxon>
        <taxon>Dothideomycetes</taxon>
        <taxon>Pleosporomycetidae</taxon>
        <taxon>Pleosporales</taxon>
        <taxon>Pleosporineae</taxon>
        <taxon>Phaeosphaeriaceae</taxon>
        <taxon>Parastagonospora</taxon>
    </lineage>
</organism>
<dbReference type="InterPro" id="IPR002347">
    <property type="entry name" value="SDR_fam"/>
</dbReference>
<proteinExistence type="predicted"/>
<dbReference type="Gene3D" id="3.40.50.720">
    <property type="entry name" value="NAD(P)-binding Rossmann-like Domain"/>
    <property type="match status" value="1"/>
</dbReference>
<gene>
    <name evidence="1" type="ORF">JI435_112190</name>
</gene>
<evidence type="ECO:0000313" key="1">
    <source>
        <dbReference type="EMBL" id="QRD05323.1"/>
    </source>
</evidence>
<dbReference type="AlphaFoldDB" id="A0A7U2NP07"/>
<dbReference type="Pfam" id="PF13561">
    <property type="entry name" value="adh_short_C2"/>
    <property type="match status" value="1"/>
</dbReference>
<dbReference type="KEGG" id="pno:SNOG_11219"/>